<protein>
    <submittedName>
        <fullName evidence="2">Uncharacterized protein</fullName>
    </submittedName>
</protein>
<feature type="region of interest" description="Disordered" evidence="1">
    <location>
        <begin position="83"/>
        <end position="126"/>
    </location>
</feature>
<feature type="compositionally biased region" description="Basic and acidic residues" evidence="1">
    <location>
        <begin position="101"/>
        <end position="112"/>
    </location>
</feature>
<dbReference type="Proteomes" id="UP000712600">
    <property type="component" value="Unassembled WGS sequence"/>
</dbReference>
<accession>A0A8S9MWY8</accession>
<feature type="compositionally biased region" description="Basic and acidic residues" evidence="1">
    <location>
        <begin position="83"/>
        <end position="93"/>
    </location>
</feature>
<evidence type="ECO:0000313" key="2">
    <source>
        <dbReference type="EMBL" id="KAF3487686.1"/>
    </source>
</evidence>
<evidence type="ECO:0000313" key="3">
    <source>
        <dbReference type="Proteomes" id="UP000712600"/>
    </source>
</evidence>
<proteinExistence type="predicted"/>
<sequence>MNIFTRSDLRNDYFYKDFCGENKFTEHQKKIQTRSPRSDWASRMDGCYVATGPRTSWSLRIATDQEAWPVSTAGREKLKPTLEEYIRSPRHLPDPVSKQLTAEEKGKQKEGEQPPLEDVLNDEQDAEQPTVIEPVALTMQEQPVPTRLYTPKVPYPVPAKKSRKDYEEMKCKKMLEELTIKLSLVDAIQMIPSMCSLVKGLISRKTSADSDIMMVLKECNAVLLNRTVRKLTLYEPWGIDYAVEIEAPEDGETPETVRPAYCGAYASHLQDGGLSFSLPRFLLEALVELRMAFAQMVPNFWRYFLASWIRAREEGLRFGLEELKQLFSIKRNSGFPGTMILAPRPGRSIIDSIPNKDVRWREKFFAFKTNPASVGDFDLDTIPREWSNEIGRFFEFYSSISFRAL</sequence>
<name>A0A8S9MWY8_BRACR</name>
<evidence type="ECO:0000256" key="1">
    <source>
        <dbReference type="SAM" id="MobiDB-lite"/>
    </source>
</evidence>
<comment type="caution">
    <text evidence="2">The sequence shown here is derived from an EMBL/GenBank/DDBJ whole genome shotgun (WGS) entry which is preliminary data.</text>
</comment>
<dbReference type="AlphaFoldDB" id="A0A8S9MWY8"/>
<reference evidence="2" key="1">
    <citation type="submission" date="2019-12" db="EMBL/GenBank/DDBJ databases">
        <title>Genome sequencing and annotation of Brassica cretica.</title>
        <authorList>
            <person name="Studholme D.J."/>
            <person name="Sarris P."/>
        </authorList>
    </citation>
    <scope>NUCLEOTIDE SEQUENCE</scope>
    <source>
        <strain evidence="2">PFS-109/04</strain>
        <tissue evidence="2">Leaf</tissue>
    </source>
</reference>
<gene>
    <name evidence="2" type="ORF">F2Q69_00053225</name>
</gene>
<organism evidence="2 3">
    <name type="scientific">Brassica cretica</name>
    <name type="common">Mustard</name>
    <dbReference type="NCBI Taxonomy" id="69181"/>
    <lineage>
        <taxon>Eukaryota</taxon>
        <taxon>Viridiplantae</taxon>
        <taxon>Streptophyta</taxon>
        <taxon>Embryophyta</taxon>
        <taxon>Tracheophyta</taxon>
        <taxon>Spermatophyta</taxon>
        <taxon>Magnoliopsida</taxon>
        <taxon>eudicotyledons</taxon>
        <taxon>Gunneridae</taxon>
        <taxon>Pentapetalae</taxon>
        <taxon>rosids</taxon>
        <taxon>malvids</taxon>
        <taxon>Brassicales</taxon>
        <taxon>Brassicaceae</taxon>
        <taxon>Brassiceae</taxon>
        <taxon>Brassica</taxon>
    </lineage>
</organism>
<dbReference type="EMBL" id="QGKX02002183">
    <property type="protein sequence ID" value="KAF3487686.1"/>
    <property type="molecule type" value="Genomic_DNA"/>
</dbReference>